<proteinExistence type="predicted"/>
<name>A0A9D1XR15_9BACT</name>
<dbReference type="Pfam" id="PF09719">
    <property type="entry name" value="C_GCAxxG_C_C"/>
    <property type="match status" value="1"/>
</dbReference>
<accession>A0A9D1XR15</accession>
<dbReference type="Proteomes" id="UP000823847">
    <property type="component" value="Unassembled WGS sequence"/>
</dbReference>
<organism evidence="1 2">
    <name type="scientific">Candidatus Parabacteroides intestinigallinarum</name>
    <dbReference type="NCBI Taxonomy" id="2838722"/>
    <lineage>
        <taxon>Bacteria</taxon>
        <taxon>Pseudomonadati</taxon>
        <taxon>Bacteroidota</taxon>
        <taxon>Bacteroidia</taxon>
        <taxon>Bacteroidales</taxon>
        <taxon>Tannerellaceae</taxon>
        <taxon>Parabacteroides</taxon>
    </lineage>
</organism>
<gene>
    <name evidence="1" type="ORF">H9848_05575</name>
</gene>
<evidence type="ECO:0000313" key="1">
    <source>
        <dbReference type="EMBL" id="HIX86058.1"/>
    </source>
</evidence>
<comment type="caution">
    <text evidence="1">The sequence shown here is derived from an EMBL/GenBank/DDBJ whole genome shotgun (WGS) entry which is preliminary data.</text>
</comment>
<dbReference type="AlphaFoldDB" id="A0A9D1XR15"/>
<protein>
    <submittedName>
        <fullName evidence="1">C-GCAxxG-C-C family protein</fullName>
    </submittedName>
</protein>
<reference evidence="1" key="2">
    <citation type="submission" date="2021-04" db="EMBL/GenBank/DDBJ databases">
        <authorList>
            <person name="Gilroy R."/>
        </authorList>
    </citation>
    <scope>NUCLEOTIDE SEQUENCE</scope>
    <source>
        <strain evidence="1">ChiHecec2B26-12326</strain>
    </source>
</reference>
<reference evidence="1" key="1">
    <citation type="journal article" date="2021" name="PeerJ">
        <title>Extensive microbial diversity within the chicken gut microbiome revealed by metagenomics and culture.</title>
        <authorList>
            <person name="Gilroy R."/>
            <person name="Ravi A."/>
            <person name="Getino M."/>
            <person name="Pursley I."/>
            <person name="Horton D.L."/>
            <person name="Alikhan N.F."/>
            <person name="Baker D."/>
            <person name="Gharbi K."/>
            <person name="Hall N."/>
            <person name="Watson M."/>
            <person name="Adriaenssens E.M."/>
            <person name="Foster-Nyarko E."/>
            <person name="Jarju S."/>
            <person name="Secka A."/>
            <person name="Antonio M."/>
            <person name="Oren A."/>
            <person name="Chaudhuri R.R."/>
            <person name="La Ragione R."/>
            <person name="Hildebrand F."/>
            <person name="Pallen M.J."/>
        </authorList>
    </citation>
    <scope>NUCLEOTIDE SEQUENCE</scope>
    <source>
        <strain evidence="1">ChiHecec2B26-12326</strain>
    </source>
</reference>
<evidence type="ECO:0000313" key="2">
    <source>
        <dbReference type="Proteomes" id="UP000823847"/>
    </source>
</evidence>
<dbReference type="EMBL" id="DXEN01000038">
    <property type="protein sequence ID" value="HIX86058.1"/>
    <property type="molecule type" value="Genomic_DNA"/>
</dbReference>
<sequence>MKSLDFDIEERAEQAVRNFEEGYNCAQSVFLAYYDVLGLDFELARNMSVSFGAGVGRMREVCGTVSAMAMLAGFKHPVEDPSDMDARARNYGMVQKMAALFKEQFGTIICRELLPPEEASTNPAPSARTREYYAKRPCGKYIAEAARIAGRMLKGELTVD</sequence>
<dbReference type="InterPro" id="IPR010181">
    <property type="entry name" value="CGCAxxGCC_motif"/>
</dbReference>